<comment type="caution">
    <text evidence="2">The sequence shown here is derived from an EMBL/GenBank/DDBJ whole genome shotgun (WGS) entry which is preliminary data.</text>
</comment>
<feature type="transmembrane region" description="Helical" evidence="1">
    <location>
        <begin position="82"/>
        <end position="103"/>
    </location>
</feature>
<dbReference type="Proteomes" id="UP000288607">
    <property type="component" value="Unassembled WGS sequence"/>
</dbReference>
<dbReference type="Pfam" id="PF19484">
    <property type="entry name" value="DUF6020"/>
    <property type="match status" value="1"/>
</dbReference>
<feature type="transmembrane region" description="Helical" evidence="1">
    <location>
        <begin position="439"/>
        <end position="460"/>
    </location>
</feature>
<keyword evidence="1" id="KW-0812">Transmembrane</keyword>
<dbReference type="EMBL" id="QXGJ01000005">
    <property type="protein sequence ID" value="RSX50889.1"/>
    <property type="molecule type" value="Genomic_DNA"/>
</dbReference>
<evidence type="ECO:0000313" key="3">
    <source>
        <dbReference type="Proteomes" id="UP000288607"/>
    </source>
</evidence>
<keyword evidence="3" id="KW-1185">Reference proteome</keyword>
<keyword evidence="1" id="KW-0472">Membrane</keyword>
<feature type="transmembrane region" description="Helical" evidence="1">
    <location>
        <begin position="416"/>
        <end position="432"/>
    </location>
</feature>
<proteinExistence type="predicted"/>
<reference evidence="2 3" key="1">
    <citation type="submission" date="2018-09" db="EMBL/GenBank/DDBJ databases">
        <title>Characterization of the phylogenetic diversity of five novel species belonging to the genus Bifidobacterium.</title>
        <authorList>
            <person name="Lugli G.A."/>
            <person name="Duranti S."/>
            <person name="Milani C."/>
        </authorList>
    </citation>
    <scope>NUCLEOTIDE SEQUENCE [LARGE SCALE GENOMIC DNA]</scope>
    <source>
        <strain evidence="2 3">2028B</strain>
    </source>
</reference>
<feature type="transmembrane region" description="Helical" evidence="1">
    <location>
        <begin position="658"/>
        <end position="675"/>
    </location>
</feature>
<evidence type="ECO:0000313" key="2">
    <source>
        <dbReference type="EMBL" id="RSX50889.1"/>
    </source>
</evidence>
<organism evidence="2 3">
    <name type="scientific">Bifidobacterium callimiconis</name>
    <dbReference type="NCBI Taxonomy" id="2306973"/>
    <lineage>
        <taxon>Bacteria</taxon>
        <taxon>Bacillati</taxon>
        <taxon>Actinomycetota</taxon>
        <taxon>Actinomycetes</taxon>
        <taxon>Bifidobacteriales</taxon>
        <taxon>Bifidobacteriaceae</taxon>
        <taxon>Bifidobacterium</taxon>
    </lineage>
</organism>
<sequence length="714" mass="81104">MKLCNGFRGRPTIDGKGVDETSRKLKGGFFDGHFVLGTIPLVACSSAISTFSSTVSFSNEKIFLDYTSFSEDIARYLGSQNAITGFLIFCSIFVLELIGFLCFLQEENRIRCWSVISGALLALTVSVPLHNASHVQLDPLSVIIFTPYVGDQYRTIWYWTYTITRYIGYVLLFCSLFSLFFSWWNNSQNDVSLKKIHICLRSILKRYVVESSSGIARCLNELFHLCATGVAKCFIFIFICWLPWTYFLWPANIAADTVAQIMWGRTGQAWDPSTGKVLAGYSISDHHPWLDTVIYGFFDHLGLYFGSEAWGLWLLAFLQVVLTSLAFAIIICYLGDVLRLSWRICFALLLFVSFNPIFPRLEMSIVKDSTAMPVFLILMLLIVEYIRRIKRSLRIAPSLVVGIIILSLLCAEMRKIALEVVVITFLVFSLFLRKRMVSLCIAAVVPVLVAVISILVFPVLHITPGGKQEMVAIPLQQTAYTAAVHSNDFSEKDRRIFNAVIICNVSQLDNIFTVDTNDGKEINSADEIKDQCFNRNAKTSDIFNFLFLWVKLGIRHPGSYLHSVPWLRDPFVIGPYYDEGWYVRWGWEQMGSNLILPEYKSTFESADRSQPQKYGSALYTVLTHMPGISLFMTEAIYVSWIPLLSFALCCIRRNYDRLILFVPWWLTIATLMLSPAHQTRYTWTLAFGAIMIIAIPFIELNGRKSATEASAVKE</sequence>
<gene>
    <name evidence="2" type="ORF">D2E23_1180</name>
</gene>
<evidence type="ECO:0000256" key="1">
    <source>
        <dbReference type="SAM" id="Phobius"/>
    </source>
</evidence>
<protein>
    <submittedName>
        <fullName evidence="2">Uncharacterized protein</fullName>
    </submittedName>
</protein>
<feature type="transmembrane region" description="Helical" evidence="1">
    <location>
        <begin position="310"/>
        <end position="333"/>
    </location>
</feature>
<feature type="transmembrane region" description="Helical" evidence="1">
    <location>
        <begin position="393"/>
        <end position="410"/>
    </location>
</feature>
<feature type="transmembrane region" description="Helical" evidence="1">
    <location>
        <begin position="110"/>
        <end position="129"/>
    </location>
</feature>
<feature type="transmembrane region" description="Helical" evidence="1">
    <location>
        <begin position="681"/>
        <end position="698"/>
    </location>
</feature>
<feature type="transmembrane region" description="Helical" evidence="1">
    <location>
        <begin position="628"/>
        <end position="651"/>
    </location>
</feature>
<keyword evidence="1" id="KW-1133">Transmembrane helix</keyword>
<feature type="transmembrane region" description="Helical" evidence="1">
    <location>
        <begin position="340"/>
        <end position="358"/>
    </location>
</feature>
<dbReference type="AlphaFoldDB" id="A0A430FDH8"/>
<dbReference type="OrthoDB" id="3223943at2"/>
<feature type="transmembrane region" description="Helical" evidence="1">
    <location>
        <begin position="166"/>
        <end position="185"/>
    </location>
</feature>
<feature type="transmembrane region" description="Helical" evidence="1">
    <location>
        <begin position="32"/>
        <end position="51"/>
    </location>
</feature>
<feature type="transmembrane region" description="Helical" evidence="1">
    <location>
        <begin position="222"/>
        <end position="244"/>
    </location>
</feature>
<name>A0A430FDH8_9BIFI</name>
<dbReference type="InterPro" id="IPR046062">
    <property type="entry name" value="DUF6020"/>
</dbReference>
<dbReference type="RefSeq" id="WP_126030064.1">
    <property type="nucleotide sequence ID" value="NZ_QXGJ01000005.1"/>
</dbReference>
<accession>A0A430FDH8</accession>
<feature type="transmembrane region" description="Helical" evidence="1">
    <location>
        <begin position="370"/>
        <end position="386"/>
    </location>
</feature>